<dbReference type="PANTHER" id="PTHR31480">
    <property type="entry name" value="BIFUNCTIONAL LYCOPENE CYCLASE/PHYTOENE SYNTHASE"/>
    <property type="match status" value="1"/>
</dbReference>
<dbReference type="InterPro" id="IPR017828">
    <property type="entry name" value="SQ_synth_HpnD-like"/>
</dbReference>
<evidence type="ECO:0000256" key="1">
    <source>
        <dbReference type="ARBA" id="ARBA00022679"/>
    </source>
</evidence>
<dbReference type="GO" id="GO:0016117">
    <property type="term" value="P:carotenoid biosynthetic process"/>
    <property type="evidence" value="ECO:0007669"/>
    <property type="project" value="InterPro"/>
</dbReference>
<dbReference type="InterPro" id="IPR033904">
    <property type="entry name" value="Trans_IPPS_HH"/>
</dbReference>
<keyword evidence="3" id="KW-1185">Reference proteome</keyword>
<comment type="caution">
    <text evidence="2">The sequence shown here is derived from an EMBL/GenBank/DDBJ whole genome shotgun (WGS) entry which is preliminary data.</text>
</comment>
<dbReference type="SFLD" id="SFLDS00005">
    <property type="entry name" value="Isoprenoid_Synthase_Type_I"/>
    <property type="match status" value="1"/>
</dbReference>
<dbReference type="Proteomes" id="UP001165565">
    <property type="component" value="Unassembled WGS sequence"/>
</dbReference>
<dbReference type="GO" id="GO:0051996">
    <property type="term" value="F:squalene synthase [NAD(P)H] activity"/>
    <property type="evidence" value="ECO:0007669"/>
    <property type="project" value="InterPro"/>
</dbReference>
<dbReference type="Gene3D" id="1.10.600.10">
    <property type="entry name" value="Farnesyl Diphosphate Synthase"/>
    <property type="match status" value="1"/>
</dbReference>
<name>A0AA42CWD3_9SPHN</name>
<protein>
    <submittedName>
        <fullName evidence="2">Presqualene diphosphate synthase HpnD</fullName>
        <ecNumber evidence="2">2.5.1.103</ecNumber>
    </submittedName>
</protein>
<proteinExistence type="predicted"/>
<dbReference type="CDD" id="cd00683">
    <property type="entry name" value="Trans_IPPS_HH"/>
    <property type="match status" value="1"/>
</dbReference>
<dbReference type="InterPro" id="IPR008949">
    <property type="entry name" value="Isoprenoid_synthase_dom_sf"/>
</dbReference>
<evidence type="ECO:0000313" key="3">
    <source>
        <dbReference type="Proteomes" id="UP001165565"/>
    </source>
</evidence>
<dbReference type="Pfam" id="PF00494">
    <property type="entry name" value="SQS_PSY"/>
    <property type="match status" value="1"/>
</dbReference>
<dbReference type="NCBIfam" id="TIGR03465">
    <property type="entry name" value="HpnD"/>
    <property type="match status" value="1"/>
</dbReference>
<accession>A0AA42CWD3</accession>
<dbReference type="GO" id="GO:0004311">
    <property type="term" value="F:geranylgeranyl diphosphate synthase activity"/>
    <property type="evidence" value="ECO:0007669"/>
    <property type="project" value="InterPro"/>
</dbReference>
<dbReference type="PROSITE" id="PS01045">
    <property type="entry name" value="SQUALEN_PHYTOEN_SYN_2"/>
    <property type="match status" value="1"/>
</dbReference>
<dbReference type="InterPro" id="IPR019845">
    <property type="entry name" value="Squalene/phytoene_synthase_CS"/>
</dbReference>
<dbReference type="InterPro" id="IPR044843">
    <property type="entry name" value="Trans_IPPS_bact-type"/>
</dbReference>
<organism evidence="2 3">
    <name type="scientific">Sphingomonas lycopersici</name>
    <dbReference type="NCBI Taxonomy" id="2951807"/>
    <lineage>
        <taxon>Bacteria</taxon>
        <taxon>Pseudomonadati</taxon>
        <taxon>Pseudomonadota</taxon>
        <taxon>Alphaproteobacteria</taxon>
        <taxon>Sphingomonadales</taxon>
        <taxon>Sphingomonadaceae</taxon>
        <taxon>Sphingomonas</taxon>
    </lineage>
</organism>
<dbReference type="EC" id="2.5.1.103" evidence="2"/>
<dbReference type="SFLD" id="SFLDG01212">
    <property type="entry name" value="Phytoene_synthase_like"/>
    <property type="match status" value="1"/>
</dbReference>
<sequence length="277" mass="30285">MSEVTANPAAQAGGSSFYAGMRLLPKAEREAMYAIYAFCRAVDDIADDQQGDRPGRAAALDRWRRDLDALYAGGDAGQAQIVAEAVRRFGLDRADFEAVIDGMAMDVARDIRWPTIDELDLYCDRVASAVGRLSVRVFGMPHTPGIELAHHLGRALQLTNILRDIDEDAAIGRVYLPIEALDAVGITPTTPEAVAADPRIDQAVRPLAERARAHYRAADAILAARPAGHLLAPRLMEAVYAKLLTRMETVGWAPPRQRIRVSKPALLWTVARLVVTR</sequence>
<dbReference type="RefSeq" id="WP_265271870.1">
    <property type="nucleotide sequence ID" value="NZ_JANFAV010000029.1"/>
</dbReference>
<dbReference type="PROSITE" id="PS01044">
    <property type="entry name" value="SQUALEN_PHYTOEN_SYN_1"/>
    <property type="match status" value="1"/>
</dbReference>
<dbReference type="SUPFAM" id="SSF48576">
    <property type="entry name" value="Terpenoid synthases"/>
    <property type="match status" value="1"/>
</dbReference>
<dbReference type="SFLD" id="SFLDG01018">
    <property type="entry name" value="Squalene/Phytoene_Synthase_Lik"/>
    <property type="match status" value="1"/>
</dbReference>
<dbReference type="InterPro" id="IPR002060">
    <property type="entry name" value="Squ/phyt_synthse"/>
</dbReference>
<dbReference type="EMBL" id="JANFAV010000029">
    <property type="protein sequence ID" value="MCW6537696.1"/>
    <property type="molecule type" value="Genomic_DNA"/>
</dbReference>
<reference evidence="2" key="1">
    <citation type="submission" date="2022-06" db="EMBL/GenBank/DDBJ databases">
        <title>Sphingomonas sp. nov. isolated from rhizosphere soil of tomato.</title>
        <authorList>
            <person name="Dong H."/>
            <person name="Gao R."/>
        </authorList>
    </citation>
    <scope>NUCLEOTIDE SEQUENCE</scope>
    <source>
        <strain evidence="2">MMSM24</strain>
    </source>
</reference>
<dbReference type="AlphaFoldDB" id="A0AA42CWD3"/>
<keyword evidence="1 2" id="KW-0808">Transferase</keyword>
<gene>
    <name evidence="2" type="primary">hpnD</name>
    <name evidence="2" type="ORF">NEE01_23220</name>
</gene>
<evidence type="ECO:0000313" key="2">
    <source>
        <dbReference type="EMBL" id="MCW6537696.1"/>
    </source>
</evidence>